<name>A0A382J509_9ZZZZ</name>
<reference evidence="3" key="1">
    <citation type="submission" date="2018-05" db="EMBL/GenBank/DDBJ databases">
        <authorList>
            <person name="Lanie J.A."/>
            <person name="Ng W.-L."/>
            <person name="Kazmierczak K.M."/>
            <person name="Andrzejewski T.M."/>
            <person name="Davidsen T.M."/>
            <person name="Wayne K.J."/>
            <person name="Tettelin H."/>
            <person name="Glass J.I."/>
            <person name="Rusch D."/>
            <person name="Podicherti R."/>
            <person name="Tsui H.-C.T."/>
            <person name="Winkler M.E."/>
        </authorList>
    </citation>
    <scope>NUCLEOTIDE SEQUENCE</scope>
</reference>
<dbReference type="Pfam" id="PF07583">
    <property type="entry name" value="PSCyt2"/>
    <property type="match status" value="1"/>
</dbReference>
<organism evidence="3">
    <name type="scientific">marine metagenome</name>
    <dbReference type="NCBI Taxonomy" id="408172"/>
    <lineage>
        <taxon>unclassified sequences</taxon>
        <taxon>metagenomes</taxon>
        <taxon>ecological metagenomes</taxon>
    </lineage>
</organism>
<dbReference type="AlphaFoldDB" id="A0A382J509"/>
<evidence type="ECO:0008006" key="4">
    <source>
        <dbReference type="Google" id="ProtNLM"/>
    </source>
</evidence>
<feature type="domain" description="DUF1549" evidence="1">
    <location>
        <begin position="1"/>
        <end position="97"/>
    </location>
</feature>
<dbReference type="PANTHER" id="PTHR35889:SF3">
    <property type="entry name" value="F-BOX DOMAIN-CONTAINING PROTEIN"/>
    <property type="match status" value="1"/>
</dbReference>
<accession>A0A382J509</accession>
<gene>
    <name evidence="3" type="ORF">METZ01_LOCUS259499</name>
</gene>
<sequence>RFIHEQIAGDEMVKPQYANLKPDQIDKLTATGFLRMAPDGTGSGANNAAARNQVMAETLKIVSTSLMGLTVGCAQCHDHRYDPIPQRDYYQLRAIFEPGLDPKSWRVPNSRRITLFTDSDRKTSTAIEVEAKKLDGVRQKKIDFFINRTLTWKLEAVPEEARKPLREAYRSKKRNDEQNALLKKYPSVRQISAGSLYLYDREYSGEISKLNTERKKFAAKKDDTKAAAELKHIDARIKFFRDALSKKVLDAMAKKATDLRATKAEEPFIRALTEPPGKVPTTHVFYRGNHDQPKAAVKPAGLTVVSKKLIPENNIPLPSTGRRTAFANRLTDGQHPLTARVLVNRFWLHH</sequence>
<feature type="non-terminal residue" evidence="3">
    <location>
        <position position="350"/>
    </location>
</feature>
<evidence type="ECO:0000259" key="2">
    <source>
        <dbReference type="Pfam" id="PF07587"/>
    </source>
</evidence>
<dbReference type="Pfam" id="PF07587">
    <property type="entry name" value="PSD1"/>
    <property type="match status" value="1"/>
</dbReference>
<dbReference type="InterPro" id="IPR022655">
    <property type="entry name" value="DUF1553"/>
</dbReference>
<evidence type="ECO:0000313" key="3">
    <source>
        <dbReference type="EMBL" id="SVC06645.1"/>
    </source>
</evidence>
<evidence type="ECO:0000259" key="1">
    <source>
        <dbReference type="Pfam" id="PF07583"/>
    </source>
</evidence>
<protein>
    <recommendedName>
        <fullName evidence="4">DUF1549 domain-containing protein</fullName>
    </recommendedName>
</protein>
<dbReference type="InterPro" id="IPR011444">
    <property type="entry name" value="DUF1549"/>
</dbReference>
<feature type="domain" description="DUF1553" evidence="2">
    <location>
        <begin position="322"/>
        <end position="350"/>
    </location>
</feature>
<feature type="non-terminal residue" evidence="3">
    <location>
        <position position="1"/>
    </location>
</feature>
<dbReference type="PANTHER" id="PTHR35889">
    <property type="entry name" value="CYCLOINULO-OLIGOSACCHARIDE FRUCTANOTRANSFERASE-RELATED"/>
    <property type="match status" value="1"/>
</dbReference>
<proteinExistence type="predicted"/>
<dbReference type="EMBL" id="UINC01071609">
    <property type="protein sequence ID" value="SVC06645.1"/>
    <property type="molecule type" value="Genomic_DNA"/>
</dbReference>